<dbReference type="KEGG" id="sva:SVA_3121"/>
<dbReference type="Proteomes" id="UP000218899">
    <property type="component" value="Chromosome"/>
</dbReference>
<dbReference type="RefSeq" id="WP_096462048.1">
    <property type="nucleotide sequence ID" value="NZ_AP014936.1"/>
</dbReference>
<dbReference type="EMBL" id="AP014936">
    <property type="protein sequence ID" value="BAU49669.1"/>
    <property type="molecule type" value="Genomic_DNA"/>
</dbReference>
<dbReference type="OrthoDB" id="1123500at2"/>
<keyword evidence="1" id="KW-0812">Transmembrane</keyword>
<organism evidence="3 4">
    <name type="scientific">Sulfurifustis variabilis</name>
    <dbReference type="NCBI Taxonomy" id="1675686"/>
    <lineage>
        <taxon>Bacteria</taxon>
        <taxon>Pseudomonadati</taxon>
        <taxon>Pseudomonadota</taxon>
        <taxon>Gammaproteobacteria</taxon>
        <taxon>Acidiferrobacterales</taxon>
        <taxon>Acidiferrobacteraceae</taxon>
        <taxon>Sulfurifustis</taxon>
    </lineage>
</organism>
<proteinExistence type="predicted"/>
<evidence type="ECO:0000259" key="2">
    <source>
        <dbReference type="Pfam" id="PF09851"/>
    </source>
</evidence>
<feature type="transmembrane region" description="Helical" evidence="1">
    <location>
        <begin position="12"/>
        <end position="32"/>
    </location>
</feature>
<name>A0A1B4V815_9GAMM</name>
<gene>
    <name evidence="3" type="ORF">SVA_3121</name>
</gene>
<dbReference type="Pfam" id="PF09851">
    <property type="entry name" value="SHOCT"/>
    <property type="match status" value="1"/>
</dbReference>
<dbReference type="InterPro" id="IPR018649">
    <property type="entry name" value="SHOCT"/>
</dbReference>
<keyword evidence="1" id="KW-0472">Membrane</keyword>
<evidence type="ECO:0000313" key="3">
    <source>
        <dbReference type="EMBL" id="BAU49669.1"/>
    </source>
</evidence>
<feature type="domain" description="SHOCT" evidence="2">
    <location>
        <begin position="51"/>
        <end position="76"/>
    </location>
</feature>
<sequence length="78" mass="8595">MMMPGPMGGWDGGLALLLLFLGLIVLAVVLLVRRLGGGTGRGGTIREGRSALRILEERYARGEVERQEFERKRRDLTG</sequence>
<evidence type="ECO:0000313" key="4">
    <source>
        <dbReference type="Proteomes" id="UP000218899"/>
    </source>
</evidence>
<evidence type="ECO:0000256" key="1">
    <source>
        <dbReference type="SAM" id="Phobius"/>
    </source>
</evidence>
<dbReference type="AlphaFoldDB" id="A0A1B4V815"/>
<reference evidence="3 4" key="1">
    <citation type="submission" date="2015-08" db="EMBL/GenBank/DDBJ databases">
        <title>Complete genome sequence of Sulfurifustis variabilis.</title>
        <authorList>
            <person name="Miura A."/>
            <person name="Kojima H."/>
            <person name="Fukui M."/>
        </authorList>
    </citation>
    <scope>NUCLEOTIDE SEQUENCE [LARGE SCALE GENOMIC DNA]</scope>
    <source>
        <strain evidence="4">skN76</strain>
    </source>
</reference>
<protein>
    <submittedName>
        <fullName evidence="3">Electron transporter RnfE</fullName>
    </submittedName>
</protein>
<accession>A0A1B4V815</accession>
<keyword evidence="4" id="KW-1185">Reference proteome</keyword>
<keyword evidence="1" id="KW-1133">Transmembrane helix</keyword>